<evidence type="ECO:0000256" key="1">
    <source>
        <dbReference type="SAM" id="SignalP"/>
    </source>
</evidence>
<sequence>MQCTWFSKCSTLHLEHSVGTLVVLMAMFPPASPSPSLFWPAAHTGSLTPECLVNDHVDRMASSAQQSNEVLPSSPLVTFAIDDYTIFAPGYGLIECNLSSFVAFQLKGAYALNDSFHPAKAFCMAVITCPTLLHTSV</sequence>
<dbReference type="OrthoDB" id="2685129at2759"/>
<dbReference type="EMBL" id="JABBWG010000006">
    <property type="protein sequence ID" value="KAG1821939.1"/>
    <property type="molecule type" value="Genomic_DNA"/>
</dbReference>
<dbReference type="Proteomes" id="UP000807769">
    <property type="component" value="Unassembled WGS sequence"/>
</dbReference>
<accession>A0A9P7EI42</accession>
<dbReference type="AlphaFoldDB" id="A0A9P7EI42"/>
<organism evidence="2 3">
    <name type="scientific">Suillus subaureus</name>
    <dbReference type="NCBI Taxonomy" id="48587"/>
    <lineage>
        <taxon>Eukaryota</taxon>
        <taxon>Fungi</taxon>
        <taxon>Dikarya</taxon>
        <taxon>Basidiomycota</taxon>
        <taxon>Agaricomycotina</taxon>
        <taxon>Agaricomycetes</taxon>
        <taxon>Agaricomycetidae</taxon>
        <taxon>Boletales</taxon>
        <taxon>Suillineae</taxon>
        <taxon>Suillaceae</taxon>
        <taxon>Suillus</taxon>
    </lineage>
</organism>
<dbReference type="RefSeq" id="XP_041196679.1">
    <property type="nucleotide sequence ID" value="XM_041344374.1"/>
</dbReference>
<gene>
    <name evidence="2" type="ORF">BJ212DRAFT_931549</name>
</gene>
<dbReference type="GeneID" id="64638390"/>
<feature type="signal peptide" evidence="1">
    <location>
        <begin position="1"/>
        <end position="33"/>
    </location>
</feature>
<proteinExistence type="predicted"/>
<evidence type="ECO:0000313" key="3">
    <source>
        <dbReference type="Proteomes" id="UP000807769"/>
    </source>
</evidence>
<evidence type="ECO:0000313" key="2">
    <source>
        <dbReference type="EMBL" id="KAG1821939.1"/>
    </source>
</evidence>
<feature type="chain" id="PRO_5040105708" evidence="1">
    <location>
        <begin position="34"/>
        <end position="137"/>
    </location>
</feature>
<comment type="caution">
    <text evidence="2">The sequence shown here is derived from an EMBL/GenBank/DDBJ whole genome shotgun (WGS) entry which is preliminary data.</text>
</comment>
<reference evidence="2" key="1">
    <citation type="journal article" date="2020" name="New Phytol.">
        <title>Comparative genomics reveals dynamic genome evolution in host specialist ectomycorrhizal fungi.</title>
        <authorList>
            <person name="Lofgren L.A."/>
            <person name="Nguyen N.H."/>
            <person name="Vilgalys R."/>
            <person name="Ruytinx J."/>
            <person name="Liao H.L."/>
            <person name="Branco S."/>
            <person name="Kuo A."/>
            <person name="LaButti K."/>
            <person name="Lipzen A."/>
            <person name="Andreopoulos W."/>
            <person name="Pangilinan J."/>
            <person name="Riley R."/>
            <person name="Hundley H."/>
            <person name="Na H."/>
            <person name="Barry K."/>
            <person name="Grigoriev I.V."/>
            <person name="Stajich J.E."/>
            <person name="Kennedy P.G."/>
        </authorList>
    </citation>
    <scope>NUCLEOTIDE SEQUENCE</scope>
    <source>
        <strain evidence="2">MN1</strain>
    </source>
</reference>
<protein>
    <submittedName>
        <fullName evidence="2">Uncharacterized protein</fullName>
    </submittedName>
</protein>
<name>A0A9P7EI42_9AGAM</name>
<keyword evidence="1" id="KW-0732">Signal</keyword>
<keyword evidence="3" id="KW-1185">Reference proteome</keyword>